<dbReference type="CDD" id="cd12148">
    <property type="entry name" value="fungal_TF_MHR"/>
    <property type="match status" value="1"/>
</dbReference>
<proteinExistence type="predicted"/>
<dbReference type="AlphaFoldDB" id="A0AAD7JTX5"/>
<dbReference type="PROSITE" id="PS00463">
    <property type="entry name" value="ZN2_CY6_FUNGAL_1"/>
    <property type="match status" value="1"/>
</dbReference>
<dbReference type="Pfam" id="PF00172">
    <property type="entry name" value="Zn_clus"/>
    <property type="match status" value="1"/>
</dbReference>
<keyword evidence="1" id="KW-0479">Metal-binding</keyword>
<evidence type="ECO:0000256" key="3">
    <source>
        <dbReference type="SAM" id="MobiDB-lite"/>
    </source>
</evidence>
<keyword evidence="2" id="KW-0539">Nucleus</keyword>
<dbReference type="InterPro" id="IPR007219">
    <property type="entry name" value="XnlR_reg_dom"/>
</dbReference>
<evidence type="ECO:0000256" key="2">
    <source>
        <dbReference type="ARBA" id="ARBA00023242"/>
    </source>
</evidence>
<comment type="caution">
    <text evidence="5">The sequence shown here is derived from an EMBL/GenBank/DDBJ whole genome shotgun (WGS) entry which is preliminary data.</text>
</comment>
<evidence type="ECO:0000256" key="1">
    <source>
        <dbReference type="ARBA" id="ARBA00022723"/>
    </source>
</evidence>
<dbReference type="InterPro" id="IPR050987">
    <property type="entry name" value="AtrR-like"/>
</dbReference>
<dbReference type="GO" id="GO:0003677">
    <property type="term" value="F:DNA binding"/>
    <property type="evidence" value="ECO:0007669"/>
    <property type="project" value="InterPro"/>
</dbReference>
<dbReference type="GO" id="GO:0008270">
    <property type="term" value="F:zinc ion binding"/>
    <property type="evidence" value="ECO:0007669"/>
    <property type="project" value="InterPro"/>
</dbReference>
<dbReference type="Pfam" id="PF04082">
    <property type="entry name" value="Fungal_trans"/>
    <property type="match status" value="1"/>
</dbReference>
<dbReference type="PROSITE" id="PS50048">
    <property type="entry name" value="ZN2_CY6_FUNGAL_2"/>
    <property type="match status" value="1"/>
</dbReference>
<evidence type="ECO:0000313" key="6">
    <source>
        <dbReference type="Proteomes" id="UP001215280"/>
    </source>
</evidence>
<keyword evidence="6" id="KW-1185">Reference proteome</keyword>
<evidence type="ECO:0000259" key="4">
    <source>
        <dbReference type="PROSITE" id="PS50048"/>
    </source>
</evidence>
<accession>A0AAD7JTX5</accession>
<reference evidence="5" key="1">
    <citation type="submission" date="2023-03" db="EMBL/GenBank/DDBJ databases">
        <title>Massive genome expansion in bonnet fungi (Mycena s.s.) driven by repeated elements and novel gene families across ecological guilds.</title>
        <authorList>
            <consortium name="Lawrence Berkeley National Laboratory"/>
            <person name="Harder C.B."/>
            <person name="Miyauchi S."/>
            <person name="Viragh M."/>
            <person name="Kuo A."/>
            <person name="Thoen E."/>
            <person name="Andreopoulos B."/>
            <person name="Lu D."/>
            <person name="Skrede I."/>
            <person name="Drula E."/>
            <person name="Henrissat B."/>
            <person name="Morin E."/>
            <person name="Kohler A."/>
            <person name="Barry K."/>
            <person name="LaButti K."/>
            <person name="Morin E."/>
            <person name="Salamov A."/>
            <person name="Lipzen A."/>
            <person name="Mereny Z."/>
            <person name="Hegedus B."/>
            <person name="Baldrian P."/>
            <person name="Stursova M."/>
            <person name="Weitz H."/>
            <person name="Taylor A."/>
            <person name="Grigoriev I.V."/>
            <person name="Nagy L.G."/>
            <person name="Martin F."/>
            <person name="Kauserud H."/>
        </authorList>
    </citation>
    <scope>NUCLEOTIDE SEQUENCE</scope>
    <source>
        <strain evidence="5">CBHHK188m</strain>
    </source>
</reference>
<gene>
    <name evidence="5" type="ORF">DFH07DRAFT_805975</name>
</gene>
<dbReference type="PANTHER" id="PTHR46910:SF38">
    <property type="entry name" value="ZN(2)-C6 FUNGAL-TYPE DOMAIN-CONTAINING PROTEIN"/>
    <property type="match status" value="1"/>
</dbReference>
<feature type="domain" description="Zn(2)-C6 fungal-type" evidence="4">
    <location>
        <begin position="15"/>
        <end position="48"/>
    </location>
</feature>
<dbReference type="CDD" id="cd00067">
    <property type="entry name" value="GAL4"/>
    <property type="match status" value="1"/>
</dbReference>
<dbReference type="InterPro" id="IPR001138">
    <property type="entry name" value="Zn2Cys6_DnaBD"/>
</dbReference>
<dbReference type="EMBL" id="JARJLG010000024">
    <property type="protein sequence ID" value="KAJ7770173.1"/>
    <property type="molecule type" value="Genomic_DNA"/>
</dbReference>
<protein>
    <submittedName>
        <fullName evidence="5">Fungal-specific transcription factor domain-containing protein</fullName>
    </submittedName>
</protein>
<dbReference type="Proteomes" id="UP001215280">
    <property type="component" value="Unassembled WGS sequence"/>
</dbReference>
<organism evidence="5 6">
    <name type="scientific">Mycena maculata</name>
    <dbReference type="NCBI Taxonomy" id="230809"/>
    <lineage>
        <taxon>Eukaryota</taxon>
        <taxon>Fungi</taxon>
        <taxon>Dikarya</taxon>
        <taxon>Basidiomycota</taxon>
        <taxon>Agaricomycotina</taxon>
        <taxon>Agaricomycetes</taxon>
        <taxon>Agaricomycetidae</taxon>
        <taxon>Agaricales</taxon>
        <taxon>Marasmiineae</taxon>
        <taxon>Mycenaceae</taxon>
        <taxon>Mycena</taxon>
    </lineage>
</organism>
<evidence type="ECO:0000313" key="5">
    <source>
        <dbReference type="EMBL" id="KAJ7770173.1"/>
    </source>
</evidence>
<sequence length="820" mass="92686">MLPSSSTRTRKVDRACDACRRRKTKCDGPKMQDNVCSNCVNSHKSCTYLEGSTPRGPPKAYVTGLEDRLERLEKLLKQVRPDADFTPELGPPIPRGSWKEEGAPVASTSRIRANDSPPKSGLRLSTHLALNSHSRHRYSGNDSDSSSDGFSTSDSEQMVEGLKGGLRKLTLRSTNSHTDDREDYDAINARFHGKSSLVALIDATRRYKELHVSDTVRTETIPRVDPVPHTPLKRPEFWLARPWELQWEGFEVDVDKLIVSVVEEFPSPSLAAELIDLFFMHVNSQLPLLHRPTFERQFRDRRHHRDIWFSCVCLGMFAVASRWCNDPLVLPRNCTRTSSGALDWTCAGWHYHNVAMRIHRIRQSLLYPACLEEIQTFTLLAAFLRGTTNHPVGWMFVSIGLRKAQDVGAHRRKLYGSKPSADEELWKRAFWCLVLYDRFASAILGRSCAVGEEDFDLDPLLEVNDEYWETDPPFRQPPGVPCRLTCFNLWLRLSQIVTFSVRTIYAVHNPRALLGRIAKVRTDEVIAQLTQALQDWLRSVPDYLQWSNNIEDDELSNQSAILYTTYYLAEMLIYRAFIPPVSTPSSPASTIPHIQASFPALAYCINAARSSARIVEVQLARGWTYIPALISVSQLSAAILTLGVWDCKAKQHQEFEDVKPPVAHIASLMDDIGIFIGALEWAESRWEMCTALLRVLKGALPKGETAGQFAEPSARPRESGVEDSSPPVLSPSHIHYFEDSHSADHWSLPFHSSSVRTRPIPSHTPPLTDSATRNSYTISENDPITVALDKRTPAWDTVHYGNTQNYSRPPYDDDHLYTCL</sequence>
<dbReference type="Gene3D" id="4.10.240.10">
    <property type="entry name" value="Zn(2)-C6 fungal-type DNA-binding domain"/>
    <property type="match status" value="1"/>
</dbReference>
<dbReference type="GO" id="GO:0006351">
    <property type="term" value="P:DNA-templated transcription"/>
    <property type="evidence" value="ECO:0007669"/>
    <property type="project" value="InterPro"/>
</dbReference>
<feature type="region of interest" description="Disordered" evidence="3">
    <location>
        <begin position="754"/>
        <end position="773"/>
    </location>
</feature>
<feature type="compositionally biased region" description="Low complexity" evidence="3">
    <location>
        <begin position="140"/>
        <end position="155"/>
    </location>
</feature>
<feature type="region of interest" description="Disordered" evidence="3">
    <location>
        <begin position="82"/>
        <end position="166"/>
    </location>
</feature>
<dbReference type="GO" id="GO:0000981">
    <property type="term" value="F:DNA-binding transcription factor activity, RNA polymerase II-specific"/>
    <property type="evidence" value="ECO:0007669"/>
    <property type="project" value="InterPro"/>
</dbReference>
<dbReference type="SUPFAM" id="SSF57701">
    <property type="entry name" value="Zn2/Cys6 DNA-binding domain"/>
    <property type="match status" value="1"/>
</dbReference>
<dbReference type="PANTHER" id="PTHR46910">
    <property type="entry name" value="TRANSCRIPTION FACTOR PDR1"/>
    <property type="match status" value="1"/>
</dbReference>
<dbReference type="SMART" id="SM00066">
    <property type="entry name" value="GAL4"/>
    <property type="match status" value="1"/>
</dbReference>
<feature type="region of interest" description="Disordered" evidence="3">
    <location>
        <begin position="705"/>
        <end position="725"/>
    </location>
</feature>
<dbReference type="SMART" id="SM00906">
    <property type="entry name" value="Fungal_trans"/>
    <property type="match status" value="1"/>
</dbReference>
<name>A0AAD7JTX5_9AGAR</name>
<dbReference type="InterPro" id="IPR036864">
    <property type="entry name" value="Zn2-C6_fun-type_DNA-bd_sf"/>
</dbReference>